<dbReference type="InterPro" id="IPR012902">
    <property type="entry name" value="N_methyl_site"/>
</dbReference>
<evidence type="ECO:0000313" key="6">
    <source>
        <dbReference type="Proteomes" id="UP000000238"/>
    </source>
</evidence>
<dbReference type="GO" id="GO:0009289">
    <property type="term" value="C:pilus"/>
    <property type="evidence" value="ECO:0007669"/>
    <property type="project" value="InterPro"/>
</dbReference>
<dbReference type="AlphaFoldDB" id="Q2SBM4"/>
<dbReference type="EMBL" id="CP000155">
    <property type="protein sequence ID" value="ABC31950.1"/>
    <property type="molecule type" value="Genomic_DNA"/>
</dbReference>
<keyword evidence="6" id="KW-1185">Reference proteome</keyword>
<dbReference type="Proteomes" id="UP000000238">
    <property type="component" value="Chromosome"/>
</dbReference>
<dbReference type="SUPFAM" id="SSF54523">
    <property type="entry name" value="Pili subunits"/>
    <property type="match status" value="1"/>
</dbReference>
<name>Q2SBM4_HAHCH</name>
<evidence type="ECO:0000256" key="4">
    <source>
        <dbReference type="SAM" id="Phobius"/>
    </source>
</evidence>
<keyword evidence="2" id="KW-0488">Methylation</keyword>
<dbReference type="RefSeq" id="WP_011399014.1">
    <property type="nucleotide sequence ID" value="NC_007645.1"/>
</dbReference>
<evidence type="ECO:0000256" key="3">
    <source>
        <dbReference type="RuleBase" id="RU000389"/>
    </source>
</evidence>
<dbReference type="NCBIfam" id="TIGR02532">
    <property type="entry name" value="IV_pilin_GFxxxE"/>
    <property type="match status" value="1"/>
</dbReference>
<keyword evidence="4" id="KW-0812">Transmembrane</keyword>
<dbReference type="InterPro" id="IPR045584">
    <property type="entry name" value="Pilin-like"/>
</dbReference>
<dbReference type="PROSITE" id="PS00409">
    <property type="entry name" value="PROKAR_NTER_METHYL"/>
    <property type="match status" value="1"/>
</dbReference>
<protein>
    <submittedName>
        <fullName evidence="5">Tfp pilus assembly protein, major pilin PilA</fullName>
    </submittedName>
</protein>
<feature type="transmembrane region" description="Helical" evidence="4">
    <location>
        <begin position="7"/>
        <end position="31"/>
    </location>
</feature>
<gene>
    <name evidence="5" type="ordered locus">HCH_05276</name>
</gene>
<keyword evidence="3" id="KW-0281">Fimbrium</keyword>
<proteinExistence type="inferred from homology"/>
<dbReference type="InterPro" id="IPR001082">
    <property type="entry name" value="Pilin"/>
</dbReference>
<dbReference type="STRING" id="349521.HCH_05276"/>
<accession>Q2SBM4</accession>
<comment type="similarity">
    <text evidence="1 3">Belongs to the N-Me-Phe pilin family.</text>
</comment>
<organism evidence="5 6">
    <name type="scientific">Hahella chejuensis (strain KCTC 2396)</name>
    <dbReference type="NCBI Taxonomy" id="349521"/>
    <lineage>
        <taxon>Bacteria</taxon>
        <taxon>Pseudomonadati</taxon>
        <taxon>Pseudomonadota</taxon>
        <taxon>Gammaproteobacteria</taxon>
        <taxon>Oceanospirillales</taxon>
        <taxon>Hahellaceae</taxon>
        <taxon>Hahella</taxon>
    </lineage>
</organism>
<keyword evidence="4" id="KW-1133">Transmembrane helix</keyword>
<evidence type="ECO:0000256" key="2">
    <source>
        <dbReference type="ARBA" id="ARBA00022481"/>
    </source>
</evidence>
<sequence length="148" mass="15428">MANREKGFTLVELIVVVAIIGVIAAVAIPGYTDYVAKGQVSEAITLTEGLKVKVVEFVQNNGRPPSTSEVVGSSGGKYVSTVTVFSPAIDRIVIMATMQTSGVSPNVSGKTFAIVTEDNGHSWNCGVLSPVSSAHTSVSEHYLPASCK</sequence>
<evidence type="ECO:0000256" key="1">
    <source>
        <dbReference type="ARBA" id="ARBA00005233"/>
    </source>
</evidence>
<dbReference type="OrthoDB" id="5918848at2"/>
<dbReference type="HOGENOM" id="CLU_091705_4_0_6"/>
<dbReference type="Gene3D" id="3.30.700.10">
    <property type="entry name" value="Glycoprotein, Type 4 Pilin"/>
    <property type="match status" value="1"/>
</dbReference>
<dbReference type="Pfam" id="PF07963">
    <property type="entry name" value="N_methyl"/>
    <property type="match status" value="1"/>
</dbReference>
<keyword evidence="4" id="KW-0472">Membrane</keyword>
<dbReference type="GO" id="GO:0007155">
    <property type="term" value="P:cell adhesion"/>
    <property type="evidence" value="ECO:0007669"/>
    <property type="project" value="InterPro"/>
</dbReference>
<reference evidence="5 6" key="1">
    <citation type="journal article" date="2005" name="Nucleic Acids Res.">
        <title>Genomic blueprint of Hahella chejuensis, a marine microbe producing an algicidal agent.</title>
        <authorList>
            <person name="Jeong H."/>
            <person name="Yim J.H."/>
            <person name="Lee C."/>
            <person name="Choi S.-H."/>
            <person name="Park Y.K."/>
            <person name="Yoon S.H."/>
            <person name="Hur C.-G."/>
            <person name="Kang H.-Y."/>
            <person name="Kim D."/>
            <person name="Lee H.H."/>
            <person name="Park K.H."/>
            <person name="Park S.-H."/>
            <person name="Park H.-S."/>
            <person name="Lee H.K."/>
            <person name="Oh T.K."/>
            <person name="Kim J.F."/>
        </authorList>
    </citation>
    <scope>NUCLEOTIDE SEQUENCE [LARGE SCALE GENOMIC DNA]</scope>
    <source>
        <strain evidence="5 6">KCTC 2396</strain>
    </source>
</reference>
<dbReference type="eggNOG" id="COG4969">
    <property type="taxonomic scope" value="Bacteria"/>
</dbReference>
<evidence type="ECO:0000313" key="5">
    <source>
        <dbReference type="EMBL" id="ABC31950.1"/>
    </source>
</evidence>
<dbReference type="KEGG" id="hch:HCH_05276"/>
<dbReference type="Pfam" id="PF00114">
    <property type="entry name" value="Pilin"/>
    <property type="match status" value="1"/>
</dbReference>